<feature type="domain" description="GNAT-like C-terminal" evidence="2">
    <location>
        <begin position="170"/>
        <end position="321"/>
    </location>
</feature>
<dbReference type="InterPro" id="IPR041273">
    <property type="entry name" value="NAT_N"/>
</dbReference>
<evidence type="ECO:0000259" key="2">
    <source>
        <dbReference type="Pfam" id="PF18164"/>
    </source>
</evidence>
<feature type="domain" description="N-acyltransferase N-terminal" evidence="1">
    <location>
        <begin position="41"/>
        <end position="168"/>
    </location>
</feature>
<dbReference type="Pfam" id="PF18164">
    <property type="entry name" value="GNAT_C"/>
    <property type="match status" value="1"/>
</dbReference>
<accession>A0ABY4KYQ9</accession>
<dbReference type="RefSeq" id="WP_248592829.1">
    <property type="nucleotide sequence ID" value="NZ_BAABEB010000012.1"/>
</dbReference>
<dbReference type="Gene3D" id="3.40.630.120">
    <property type="match status" value="1"/>
</dbReference>
<gene>
    <name evidence="3" type="ORF">FOF52_05905</name>
</gene>
<dbReference type="InterPro" id="IPR041644">
    <property type="entry name" value="GNAT_C"/>
</dbReference>
<dbReference type="EMBL" id="CP051627">
    <property type="protein sequence ID" value="UPT20562.1"/>
    <property type="molecule type" value="Genomic_DNA"/>
</dbReference>
<organism evidence="3 4">
    <name type="scientific">Thermobifida alba</name>
    <name type="common">Thermomonospora alba</name>
    <dbReference type="NCBI Taxonomy" id="53522"/>
    <lineage>
        <taxon>Bacteria</taxon>
        <taxon>Bacillati</taxon>
        <taxon>Actinomycetota</taxon>
        <taxon>Actinomycetes</taxon>
        <taxon>Streptosporangiales</taxon>
        <taxon>Nocardiopsidaceae</taxon>
        <taxon>Thermobifida</taxon>
    </lineage>
</organism>
<sequence>MNLPSIAQDLGLVPDAAPTLATLAEFPSPPPVPLPSPDAAGDLLEACAFHDDDRADLLDLWPDADWPEAARWLLDASYARIIADVGRPGWVDWPDLTSADDPRVRCAPIYAFLAAVPLLREGHRGRGVPDDVTAATIADLGRHVAKTRRMYGRVGLDLPIWIALHYRGSLYEVGRLQYETAYLEDGDFPDVAELQSGQLVARLHIPAAGPLLPEAVDASLARAGEVLRAVTGQRVSVATCTSWLLDPQLREYLPPTSNILAFQDRFTITDHGNPGDADMFRFVFECPEVAPDRVQATTRLQRGVLDLMKRGGSWRARTGWMRLP</sequence>
<evidence type="ECO:0000259" key="1">
    <source>
        <dbReference type="Pfam" id="PF18082"/>
    </source>
</evidence>
<evidence type="ECO:0000313" key="3">
    <source>
        <dbReference type="EMBL" id="UPT20562.1"/>
    </source>
</evidence>
<name>A0ABY4KYQ9_THEAE</name>
<evidence type="ECO:0000313" key="4">
    <source>
        <dbReference type="Proteomes" id="UP000832041"/>
    </source>
</evidence>
<protein>
    <submittedName>
        <fullName evidence="3">DUF5596 domain-containing protein</fullName>
    </submittedName>
</protein>
<reference evidence="3 4" key="1">
    <citation type="submission" date="2020-04" db="EMBL/GenBank/DDBJ databases">
        <title>Thermobifida alba genome sequencing and assembly.</title>
        <authorList>
            <person name="Luzics S."/>
            <person name="Horvath B."/>
            <person name="Nagy I."/>
            <person name="Toth A."/>
            <person name="Nagy I."/>
            <person name="Kukolya J."/>
        </authorList>
    </citation>
    <scope>NUCLEOTIDE SEQUENCE [LARGE SCALE GENOMIC DNA]</scope>
    <source>
        <strain evidence="3 4">DSM 43795</strain>
    </source>
</reference>
<dbReference type="Proteomes" id="UP000832041">
    <property type="component" value="Chromosome"/>
</dbReference>
<keyword evidence="4" id="KW-1185">Reference proteome</keyword>
<proteinExistence type="predicted"/>
<dbReference type="Pfam" id="PF18082">
    <property type="entry name" value="NAT_N"/>
    <property type="match status" value="1"/>
</dbReference>